<evidence type="ECO:0000313" key="2">
    <source>
        <dbReference type="Proteomes" id="UP001149079"/>
    </source>
</evidence>
<sequence length="170" mass="19005">MASPFYNYTVSTFTRGLNALSAILKKAEEHAAEKNISLDDFFNARLVEDMLPLSSQVAIATSTVSKALARATFVEPAPQQEPDATYQDLYKRVDRALAELEKVDSATFAAKEGQTFKAPIGDNVFDYTMEDYSVRFAIPNFYFHVVTVYDILRMKGVQIGKMDYLSGFIA</sequence>
<evidence type="ECO:0008006" key="3">
    <source>
        <dbReference type="Google" id="ProtNLM"/>
    </source>
</evidence>
<proteinExistence type="predicted"/>
<evidence type="ECO:0000313" key="1">
    <source>
        <dbReference type="EMBL" id="KAJ5131420.1"/>
    </source>
</evidence>
<dbReference type="PANTHER" id="PTHR36922">
    <property type="entry name" value="BLL2446 PROTEIN"/>
    <property type="match status" value="1"/>
</dbReference>
<accession>A0A9W9L243</accession>
<dbReference type="GeneID" id="81407373"/>
<dbReference type="EMBL" id="JAPQKL010000005">
    <property type="protein sequence ID" value="KAJ5131420.1"/>
    <property type="molecule type" value="Genomic_DNA"/>
</dbReference>
<reference evidence="1" key="1">
    <citation type="submission" date="2022-11" db="EMBL/GenBank/DDBJ databases">
        <authorList>
            <person name="Petersen C."/>
        </authorList>
    </citation>
    <scope>NUCLEOTIDE SEQUENCE</scope>
    <source>
        <strain evidence="1">IBT 22155</strain>
    </source>
</reference>
<dbReference type="SUPFAM" id="SSF109854">
    <property type="entry name" value="DinB/YfiT-like putative metalloenzymes"/>
    <property type="match status" value="1"/>
</dbReference>
<dbReference type="PANTHER" id="PTHR36922:SF1">
    <property type="entry name" value="DUF1993 DOMAIN-CONTAINING PROTEIN"/>
    <property type="match status" value="1"/>
</dbReference>
<comment type="caution">
    <text evidence="1">The sequence shown here is derived from an EMBL/GenBank/DDBJ whole genome shotgun (WGS) entry which is preliminary data.</text>
</comment>
<reference evidence="1" key="2">
    <citation type="journal article" date="2023" name="IMA Fungus">
        <title>Comparative genomic study of the Penicillium genus elucidates a diverse pangenome and 15 lateral gene transfer events.</title>
        <authorList>
            <person name="Petersen C."/>
            <person name="Sorensen T."/>
            <person name="Nielsen M.R."/>
            <person name="Sondergaard T.E."/>
            <person name="Sorensen J.L."/>
            <person name="Fitzpatrick D.A."/>
            <person name="Frisvad J.C."/>
            <person name="Nielsen K.L."/>
        </authorList>
    </citation>
    <scope>NUCLEOTIDE SEQUENCE</scope>
    <source>
        <strain evidence="1">IBT 22155</strain>
    </source>
</reference>
<dbReference type="RefSeq" id="XP_056521799.1">
    <property type="nucleotide sequence ID" value="XM_056668203.1"/>
</dbReference>
<gene>
    <name evidence="1" type="ORF">N7515_007459</name>
</gene>
<dbReference type="AlphaFoldDB" id="A0A9W9L243"/>
<name>A0A9W9L243_9EURO</name>
<organism evidence="1 2">
    <name type="scientific">Penicillium bovifimosum</name>
    <dbReference type="NCBI Taxonomy" id="126998"/>
    <lineage>
        <taxon>Eukaryota</taxon>
        <taxon>Fungi</taxon>
        <taxon>Dikarya</taxon>
        <taxon>Ascomycota</taxon>
        <taxon>Pezizomycotina</taxon>
        <taxon>Eurotiomycetes</taxon>
        <taxon>Eurotiomycetidae</taxon>
        <taxon>Eurotiales</taxon>
        <taxon>Aspergillaceae</taxon>
        <taxon>Penicillium</taxon>
    </lineage>
</organism>
<dbReference type="Gene3D" id="1.20.120.450">
    <property type="entry name" value="dinb family like domain"/>
    <property type="match status" value="1"/>
</dbReference>
<protein>
    <recommendedName>
        <fullName evidence="3">DUF1993 domain-containing protein</fullName>
    </recommendedName>
</protein>
<dbReference type="InterPro" id="IPR034660">
    <property type="entry name" value="DinB/YfiT-like"/>
</dbReference>
<keyword evidence="2" id="KW-1185">Reference proteome</keyword>
<dbReference type="Proteomes" id="UP001149079">
    <property type="component" value="Unassembled WGS sequence"/>
</dbReference>
<dbReference type="Pfam" id="PF09351">
    <property type="entry name" value="DUF1993"/>
    <property type="match status" value="1"/>
</dbReference>
<dbReference type="OrthoDB" id="3724345at2759"/>
<dbReference type="InterPro" id="IPR018531">
    <property type="entry name" value="DUF1993"/>
</dbReference>